<evidence type="ECO:0000256" key="2">
    <source>
        <dbReference type="SAM" id="SignalP"/>
    </source>
</evidence>
<dbReference type="PROSITE" id="PS51257">
    <property type="entry name" value="PROKAR_LIPOPROTEIN"/>
    <property type="match status" value="1"/>
</dbReference>
<keyword evidence="2" id="KW-0732">Signal</keyword>
<evidence type="ECO:0000256" key="1">
    <source>
        <dbReference type="SAM" id="MobiDB-lite"/>
    </source>
</evidence>
<dbReference type="Proteomes" id="UP001162891">
    <property type="component" value="Chromosome"/>
</dbReference>
<organism evidence="3 4">
    <name type="scientific">Anaeromyxobacter oryzae</name>
    <dbReference type="NCBI Taxonomy" id="2918170"/>
    <lineage>
        <taxon>Bacteria</taxon>
        <taxon>Pseudomonadati</taxon>
        <taxon>Myxococcota</taxon>
        <taxon>Myxococcia</taxon>
        <taxon>Myxococcales</taxon>
        <taxon>Cystobacterineae</taxon>
        <taxon>Anaeromyxobacteraceae</taxon>
        <taxon>Anaeromyxobacter</taxon>
    </lineage>
</organism>
<dbReference type="PANTHER" id="PTHR31535:SF3">
    <property type="entry name" value="REGULATORY PROTEIN ZESTE"/>
    <property type="match status" value="1"/>
</dbReference>
<feature type="compositionally biased region" description="Gly residues" evidence="1">
    <location>
        <begin position="24"/>
        <end position="84"/>
    </location>
</feature>
<dbReference type="InterPro" id="IPR015943">
    <property type="entry name" value="WD40/YVTN_repeat-like_dom_sf"/>
</dbReference>
<dbReference type="EMBL" id="AP025591">
    <property type="protein sequence ID" value="BDG01960.1"/>
    <property type="molecule type" value="Genomic_DNA"/>
</dbReference>
<sequence length="523" mass="53773">MRAWGWVLASGFAAALAAAACGGGHGAPKGSGGGGGGTDGGGSTGGGSGGGTGGGGDTGGGGTGGGTGGGGATGGGGTGGGTGGPTVKAPVQMGDFLFYSTDQGLTPEISDVSADEGGNVYVAGGSAVFAKRHDDQDFKKFDLATAGVTANCWDPKEIDNPTPAGPPQPCPVISVAGAAPGKAVLGLKGVGIDYDYDAPWALDSGGADLVSFDGTTLTKDRHVFIASPPGVICEHWANPPDNTICNETWVDSTWMSGRKKDRQVRRIVVNHDKRRPLSYGDVFFGSTHGSISILVAHPDQRGWIDYTRGDPKWAETKGIWEHEHPAISAPDGRFLTGESMALALDPTTNVPWFANEVRTASLPDYATTSHPSWNGWWGAMSPPSPFLALWGDAADATHWDVVTGISFCDDGTMWVGSVTYGLKRRDPSGNWSQVPLPASTDQRVSTVACDPSDGSIWVGFDYGGFGRLKDGTWQGVPQGAPAFASNRVTSIQFDRWSSPRLVYLAHGPSAKLGAGGVTVYAGP</sequence>
<dbReference type="SUPFAM" id="SSF63829">
    <property type="entry name" value="Calcium-dependent phosphotriesterase"/>
    <property type="match status" value="1"/>
</dbReference>
<feature type="signal peptide" evidence="2">
    <location>
        <begin position="1"/>
        <end position="19"/>
    </location>
</feature>
<feature type="region of interest" description="Disordered" evidence="1">
    <location>
        <begin position="24"/>
        <end position="87"/>
    </location>
</feature>
<dbReference type="RefSeq" id="WP_248358998.1">
    <property type="nucleotide sequence ID" value="NZ_AP025591.1"/>
</dbReference>
<reference evidence="4" key="1">
    <citation type="journal article" date="2022" name="Int. J. Syst. Evol. Microbiol.">
        <title>Anaeromyxobacter oryzae sp. nov., Anaeromyxobacter diazotrophicus sp. nov. and Anaeromyxobacter paludicola sp. nov., isolated from paddy soils.</title>
        <authorList>
            <person name="Itoh H."/>
            <person name="Xu Z."/>
            <person name="Mise K."/>
            <person name="Masuda Y."/>
            <person name="Ushijima N."/>
            <person name="Hayakawa C."/>
            <person name="Shiratori Y."/>
            <person name="Senoo K."/>
        </authorList>
    </citation>
    <scope>NUCLEOTIDE SEQUENCE [LARGE SCALE GENOMIC DNA]</scope>
    <source>
        <strain evidence="4">Red232</strain>
    </source>
</reference>
<proteinExistence type="predicted"/>
<keyword evidence="4" id="KW-1185">Reference proteome</keyword>
<dbReference type="PANTHER" id="PTHR31535">
    <property type="match status" value="1"/>
</dbReference>
<evidence type="ECO:0000313" key="4">
    <source>
        <dbReference type="Proteomes" id="UP001162891"/>
    </source>
</evidence>
<gene>
    <name evidence="3" type="ORF">AMOR_09560</name>
</gene>
<feature type="chain" id="PRO_5047278703" evidence="2">
    <location>
        <begin position="20"/>
        <end position="523"/>
    </location>
</feature>
<protein>
    <submittedName>
        <fullName evidence="3">Uncharacterized protein</fullName>
    </submittedName>
</protein>
<accession>A0ABN6MNS8</accession>
<evidence type="ECO:0000313" key="3">
    <source>
        <dbReference type="EMBL" id="BDG01960.1"/>
    </source>
</evidence>
<name>A0ABN6MNS8_9BACT</name>
<dbReference type="Gene3D" id="2.130.10.10">
    <property type="entry name" value="YVTN repeat-like/Quinoprotein amine dehydrogenase"/>
    <property type="match status" value="1"/>
</dbReference>